<dbReference type="AlphaFoldDB" id="A0A2S0VPF2"/>
<feature type="binding site" evidence="7">
    <location>
        <position position="200"/>
    </location>
    <ligand>
        <name>Zn(2+)</name>
        <dbReference type="ChEBI" id="CHEBI:29105"/>
    </ligand>
</feature>
<comment type="pathway">
    <text evidence="2 7">Glycan metabolism; pectin degradation; 2-dehydro-3-deoxy-D-gluconate from pectin: step 4/5.</text>
</comment>
<feature type="binding site" evidence="7">
    <location>
        <position position="198"/>
    </location>
    <ligand>
        <name>Zn(2+)</name>
        <dbReference type="ChEBI" id="CHEBI:29105"/>
    </ligand>
</feature>
<evidence type="ECO:0000256" key="4">
    <source>
        <dbReference type="ARBA" id="ARBA00022723"/>
    </source>
</evidence>
<dbReference type="Pfam" id="PF04962">
    <property type="entry name" value="KduI"/>
    <property type="match status" value="1"/>
</dbReference>
<dbReference type="GO" id="GO:0019698">
    <property type="term" value="P:D-galacturonate catabolic process"/>
    <property type="evidence" value="ECO:0007669"/>
    <property type="project" value="TreeGrafter"/>
</dbReference>
<evidence type="ECO:0000313" key="8">
    <source>
        <dbReference type="EMBL" id="AWB66095.1"/>
    </source>
</evidence>
<proteinExistence type="inferred from homology"/>
<accession>A0A2S0VPF2</accession>
<evidence type="ECO:0000256" key="6">
    <source>
        <dbReference type="ARBA" id="ARBA00023235"/>
    </source>
</evidence>
<evidence type="ECO:0000256" key="1">
    <source>
        <dbReference type="ARBA" id="ARBA00000552"/>
    </source>
</evidence>
<organism evidence="8 9">
    <name type="scientific">Saccharobesus litoralis</name>
    <dbReference type="NCBI Taxonomy" id="2172099"/>
    <lineage>
        <taxon>Bacteria</taxon>
        <taxon>Pseudomonadati</taxon>
        <taxon>Pseudomonadota</taxon>
        <taxon>Gammaproteobacteria</taxon>
        <taxon>Alteromonadales</taxon>
        <taxon>Alteromonadaceae</taxon>
        <taxon>Saccharobesus</taxon>
    </lineage>
</organism>
<dbReference type="CDD" id="cd20294">
    <property type="entry name" value="cupin_KduI_N"/>
    <property type="match status" value="1"/>
</dbReference>
<evidence type="ECO:0000313" key="9">
    <source>
        <dbReference type="Proteomes" id="UP000244441"/>
    </source>
</evidence>
<dbReference type="GO" id="GO:0008697">
    <property type="term" value="F:4-deoxy-L-threo-5-hexosulose-uronate ketol-isomerase activity"/>
    <property type="evidence" value="ECO:0007669"/>
    <property type="project" value="UniProtKB-UniRule"/>
</dbReference>
<comment type="function">
    <text evidence="7">Catalyzes the isomerization of 5-dehydro-4-deoxy-D-glucuronate to 3-deoxy-D-glycero-2,5-hexodiulosonate.</text>
</comment>
<evidence type="ECO:0000256" key="7">
    <source>
        <dbReference type="HAMAP-Rule" id="MF_00687"/>
    </source>
</evidence>
<dbReference type="UniPathway" id="UPA00545">
    <property type="reaction ID" value="UER00826"/>
</dbReference>
<keyword evidence="4 7" id="KW-0479">Metal-binding</keyword>
<dbReference type="RefSeq" id="WP_108602166.1">
    <property type="nucleotide sequence ID" value="NZ_CP026604.1"/>
</dbReference>
<dbReference type="InterPro" id="IPR007045">
    <property type="entry name" value="KduI"/>
</dbReference>
<dbReference type="KEGG" id="cate:C2869_06410"/>
<evidence type="ECO:0000256" key="3">
    <source>
        <dbReference type="ARBA" id="ARBA00008086"/>
    </source>
</evidence>
<dbReference type="GO" id="GO:0042840">
    <property type="term" value="P:D-glucuronate catabolic process"/>
    <property type="evidence" value="ECO:0007669"/>
    <property type="project" value="TreeGrafter"/>
</dbReference>
<keyword evidence="5 7" id="KW-0862">Zinc</keyword>
<feature type="binding site" evidence="7">
    <location>
        <position position="205"/>
    </location>
    <ligand>
        <name>Zn(2+)</name>
        <dbReference type="ChEBI" id="CHEBI:29105"/>
    </ligand>
</feature>
<protein>
    <recommendedName>
        <fullName evidence="7">4-deoxy-L-threo-5-hexosulose-uronate ketol-isomerase</fullName>
        <ecNumber evidence="7">5.3.1.17</ecNumber>
    </recommendedName>
    <alternativeName>
        <fullName evidence="7">5-keto-4-deoxyuronate isomerase</fullName>
    </alternativeName>
    <alternativeName>
        <fullName evidence="7">DKI isomerase</fullName>
    </alternativeName>
</protein>
<name>A0A2S0VPF2_9ALTE</name>
<dbReference type="EMBL" id="CP026604">
    <property type="protein sequence ID" value="AWB66095.1"/>
    <property type="molecule type" value="Genomic_DNA"/>
</dbReference>
<dbReference type="GO" id="GO:0008270">
    <property type="term" value="F:zinc ion binding"/>
    <property type="evidence" value="ECO:0007669"/>
    <property type="project" value="UniProtKB-UniRule"/>
</dbReference>
<dbReference type="InterPro" id="IPR014710">
    <property type="entry name" value="RmlC-like_jellyroll"/>
</dbReference>
<dbReference type="CDD" id="cd20491">
    <property type="entry name" value="cupin_KduI_C"/>
    <property type="match status" value="1"/>
</dbReference>
<dbReference type="InterPro" id="IPR021120">
    <property type="entry name" value="KduI/IolB_isomerase"/>
</dbReference>
<dbReference type="EC" id="5.3.1.17" evidence="7"/>
<dbReference type="HAMAP" id="MF_00687">
    <property type="entry name" value="KduI"/>
    <property type="match status" value="1"/>
</dbReference>
<dbReference type="GO" id="GO:0045490">
    <property type="term" value="P:pectin catabolic process"/>
    <property type="evidence" value="ECO:0007669"/>
    <property type="project" value="UniProtKB-UniRule"/>
</dbReference>
<keyword evidence="9" id="KW-1185">Reference proteome</keyword>
<dbReference type="PANTHER" id="PTHR38461">
    <property type="entry name" value="4-DEOXY-L-THREO-5-HEXOSULOSE-URONATE KETOL-ISOMERASE"/>
    <property type="match status" value="1"/>
</dbReference>
<dbReference type="PIRSF" id="PIRSF006625">
    <property type="entry name" value="KduI"/>
    <property type="match status" value="1"/>
</dbReference>
<sequence>MTVNCTTRYAIGRNEVKTFVTEQLRDEFLCQDFMTQDQITLIYTHYDRYIVGGVVPVDEALSLTAIDETKSEHFLDRRELGVVNVGGLGTVTIDGTEYQLAAKEALYVGQGNKEVVFSSVDKANPAHFYINSSPAHKAFPIKKVGLQDANILELGSLETSNQRRIHQLIVNGVVDTCQLQMGITCLQPGSVWNTMPAHQHDRRMEAYFYFDLPENQAVCHFMGEPQETRHIWVANEQAVVSPPWSIHSGCGTSNYSFVWGMAGENLAYDDMDVHQASDLR</sequence>
<comment type="catalytic activity">
    <reaction evidence="1 7">
        <text>5-dehydro-4-deoxy-D-glucuronate = 3-deoxy-D-glycero-2,5-hexodiulosonate</text>
        <dbReference type="Rhea" id="RHEA:23896"/>
        <dbReference type="ChEBI" id="CHEBI:17117"/>
        <dbReference type="ChEBI" id="CHEBI:29071"/>
        <dbReference type="EC" id="5.3.1.17"/>
    </reaction>
</comment>
<dbReference type="Proteomes" id="UP000244441">
    <property type="component" value="Chromosome"/>
</dbReference>
<comment type="similarity">
    <text evidence="3 7">Belongs to the KduI family.</text>
</comment>
<dbReference type="SUPFAM" id="SSF51182">
    <property type="entry name" value="RmlC-like cupins"/>
    <property type="match status" value="1"/>
</dbReference>
<comment type="cofactor">
    <cofactor evidence="7">
        <name>Zn(2+)</name>
        <dbReference type="ChEBI" id="CHEBI:29105"/>
    </cofactor>
    <text evidence="7">Binds 1 zinc ion per subunit.</text>
</comment>
<dbReference type="NCBIfam" id="NF002091">
    <property type="entry name" value="PRK00924.1"/>
    <property type="match status" value="1"/>
</dbReference>
<dbReference type="InterPro" id="IPR027449">
    <property type="entry name" value="KduI_N"/>
</dbReference>
<keyword evidence="6 7" id="KW-0413">Isomerase</keyword>
<dbReference type="InterPro" id="IPR011051">
    <property type="entry name" value="RmlC_Cupin_sf"/>
</dbReference>
<evidence type="ECO:0000256" key="5">
    <source>
        <dbReference type="ARBA" id="ARBA00022833"/>
    </source>
</evidence>
<dbReference type="Gene3D" id="2.60.120.520">
    <property type="entry name" value="pectin degrading enzyme 5-keto 4- deoxyuronate isomerase, domain 1"/>
    <property type="match status" value="1"/>
</dbReference>
<dbReference type="Gene3D" id="2.60.120.10">
    <property type="entry name" value="Jelly Rolls"/>
    <property type="match status" value="1"/>
</dbReference>
<dbReference type="OrthoDB" id="9770644at2"/>
<gene>
    <name evidence="7" type="primary">kduI</name>
    <name evidence="8" type="ORF">C2869_06410</name>
</gene>
<evidence type="ECO:0000256" key="2">
    <source>
        <dbReference type="ARBA" id="ARBA00005148"/>
    </source>
</evidence>
<dbReference type="PANTHER" id="PTHR38461:SF1">
    <property type="entry name" value="4-DEOXY-L-THREO-5-HEXOSULOSE-URONATE KETOL-ISOMERASE"/>
    <property type="match status" value="1"/>
</dbReference>
<feature type="binding site" evidence="7">
    <location>
        <position position="247"/>
    </location>
    <ligand>
        <name>Zn(2+)</name>
        <dbReference type="ChEBI" id="CHEBI:29105"/>
    </ligand>
</feature>
<reference evidence="8 9" key="1">
    <citation type="submission" date="2018-01" db="EMBL/GenBank/DDBJ databases">
        <title>Genome sequence of a Cantenovulum-like bacteria.</title>
        <authorList>
            <person name="Tan W.R."/>
            <person name="Lau N.-S."/>
            <person name="Go F."/>
            <person name="Amirul A.-A.A."/>
        </authorList>
    </citation>
    <scope>NUCLEOTIDE SEQUENCE [LARGE SCALE GENOMIC DNA]</scope>
    <source>
        <strain evidence="8 9">CCB-QB4</strain>
    </source>
</reference>